<comment type="caution">
    <text evidence="2">The sequence shown here is derived from an EMBL/GenBank/DDBJ whole genome shotgun (WGS) entry which is preliminary data.</text>
</comment>
<keyword evidence="3" id="KW-1185">Reference proteome</keyword>
<keyword evidence="1" id="KW-0732">Signal</keyword>
<evidence type="ECO:0000256" key="1">
    <source>
        <dbReference type="SAM" id="SignalP"/>
    </source>
</evidence>
<gene>
    <name evidence="2" type="ORF">KEM09_02685</name>
</gene>
<accession>A0ABS5K701</accession>
<feature type="chain" id="PRO_5047212440" description="DUF4890 domain-containing protein" evidence="1">
    <location>
        <begin position="24"/>
        <end position="117"/>
    </location>
</feature>
<dbReference type="RefSeq" id="WP_212225126.1">
    <property type="nucleotide sequence ID" value="NZ_JAGUCN010000002.1"/>
</dbReference>
<evidence type="ECO:0000313" key="2">
    <source>
        <dbReference type="EMBL" id="MBS2210286.1"/>
    </source>
</evidence>
<feature type="signal peptide" evidence="1">
    <location>
        <begin position="1"/>
        <end position="23"/>
    </location>
</feature>
<reference evidence="2 3" key="1">
    <citation type="journal article" date="2014" name="Int. J. Syst. Evol. Microbiol.">
        <title>Carboxylicivirga gen. nov. in the family Marinilabiliaceae with two novel species, Carboxylicivirga mesophila sp. nov. and Carboxylicivirga taeanensis sp. nov., and reclassification of Cytophaga fermentans as Saccharicrinis fermentans gen. nov., comb. nov.</title>
        <authorList>
            <person name="Yang S.H."/>
            <person name="Seo H.S."/>
            <person name="Woo J.H."/>
            <person name="Oh H.M."/>
            <person name="Jang H."/>
            <person name="Lee J.H."/>
            <person name="Kim S.J."/>
            <person name="Kwon K.K."/>
        </authorList>
    </citation>
    <scope>NUCLEOTIDE SEQUENCE [LARGE SCALE GENOMIC DNA]</scope>
    <source>
        <strain evidence="2 3">JCM 18290</strain>
    </source>
</reference>
<organism evidence="2 3">
    <name type="scientific">Carboxylicivirga mesophila</name>
    <dbReference type="NCBI Taxonomy" id="1166478"/>
    <lineage>
        <taxon>Bacteria</taxon>
        <taxon>Pseudomonadati</taxon>
        <taxon>Bacteroidota</taxon>
        <taxon>Bacteroidia</taxon>
        <taxon>Marinilabiliales</taxon>
        <taxon>Marinilabiliaceae</taxon>
        <taxon>Carboxylicivirga</taxon>
    </lineage>
</organism>
<protein>
    <recommendedName>
        <fullName evidence="4">DUF4890 domain-containing protein</fullName>
    </recommendedName>
</protein>
<sequence length="117" mass="13618">MKKQILKLTMMICALAMMTNVNAQKLSKKAQDAVKQEVAEMAEVMDLSQEQQNQMIELKTQLRLNNAKTSKEHAKGSQELKNARKANMQTYMADMKKVYTKEQMTKWQKHRKAQKNK</sequence>
<evidence type="ECO:0000313" key="3">
    <source>
        <dbReference type="Proteomes" id="UP000721861"/>
    </source>
</evidence>
<name>A0ABS5K701_9BACT</name>
<dbReference type="Proteomes" id="UP000721861">
    <property type="component" value="Unassembled WGS sequence"/>
</dbReference>
<evidence type="ECO:0008006" key="4">
    <source>
        <dbReference type="Google" id="ProtNLM"/>
    </source>
</evidence>
<dbReference type="EMBL" id="JAGUCN010000002">
    <property type="protein sequence ID" value="MBS2210286.1"/>
    <property type="molecule type" value="Genomic_DNA"/>
</dbReference>
<proteinExistence type="predicted"/>